<keyword evidence="1" id="KW-1133">Transmembrane helix</keyword>
<dbReference type="Proteomes" id="UP000248198">
    <property type="component" value="Unassembled WGS sequence"/>
</dbReference>
<sequence>MQLTDNRRQITVGVFLLVGLLIFIVGIFTLGSQRKTFIKSITLNVVFNDIQGLKTGNNVWFSGVKIGTIKKIQFYGTSQVQVFVNIEEEAHKYIHKDAAASISSDGLIGNKIIVITGGSPKFPFIEDGDKLRVNTTLSTDDIMKTFQVNNKNLVEITTDFKSLAKGLVEGKGTAGALLTDQKVAENFKAIVENLKTTTASANKMAIQMDQFSKKMNTKGGLADKLLTDTAVFAKIQASVSELQKTAKAAAVMTENLNTASGKLNQKDNAVGLLLNDPKTADQVKAIMTNLETSTKKLDEDLEALQSNFLFRGFFKKRAKETAAKEAAAKKQGN</sequence>
<evidence type="ECO:0000256" key="1">
    <source>
        <dbReference type="SAM" id="Phobius"/>
    </source>
</evidence>
<dbReference type="EMBL" id="QKLU01000007">
    <property type="protein sequence ID" value="PYF71502.1"/>
    <property type="molecule type" value="Genomic_DNA"/>
</dbReference>
<dbReference type="RefSeq" id="WP_110833649.1">
    <property type="nucleotide sequence ID" value="NZ_QKLU01000007.1"/>
</dbReference>
<proteinExistence type="predicted"/>
<evidence type="ECO:0000313" key="3">
    <source>
        <dbReference type="EMBL" id="PYF71502.1"/>
    </source>
</evidence>
<organism evidence="3 4">
    <name type="scientific">Pedobacter nutrimenti</name>
    <dbReference type="NCBI Taxonomy" id="1241337"/>
    <lineage>
        <taxon>Bacteria</taxon>
        <taxon>Pseudomonadati</taxon>
        <taxon>Bacteroidota</taxon>
        <taxon>Sphingobacteriia</taxon>
        <taxon>Sphingobacteriales</taxon>
        <taxon>Sphingobacteriaceae</taxon>
        <taxon>Pedobacter</taxon>
    </lineage>
</organism>
<dbReference type="InterPro" id="IPR003399">
    <property type="entry name" value="Mce/MlaD"/>
</dbReference>
<dbReference type="PANTHER" id="PTHR33371:SF4">
    <property type="entry name" value="INTERMEMBRANE PHOSPHOLIPID TRANSPORT SYSTEM BINDING PROTEIN MLAD"/>
    <property type="match status" value="1"/>
</dbReference>
<dbReference type="PANTHER" id="PTHR33371">
    <property type="entry name" value="INTERMEMBRANE PHOSPHOLIPID TRANSPORT SYSTEM BINDING PROTEIN MLAD-RELATED"/>
    <property type="match status" value="1"/>
</dbReference>
<reference evidence="3 4" key="1">
    <citation type="submission" date="2018-06" db="EMBL/GenBank/DDBJ databases">
        <title>Genomic Encyclopedia of Archaeal and Bacterial Type Strains, Phase II (KMG-II): from individual species to whole genera.</title>
        <authorList>
            <person name="Goeker M."/>
        </authorList>
    </citation>
    <scope>NUCLEOTIDE SEQUENCE [LARGE SCALE GENOMIC DNA]</scope>
    <source>
        <strain evidence="3 4">DSM 27372</strain>
    </source>
</reference>
<evidence type="ECO:0000313" key="4">
    <source>
        <dbReference type="Proteomes" id="UP000248198"/>
    </source>
</evidence>
<keyword evidence="1" id="KW-0472">Membrane</keyword>
<keyword evidence="4" id="KW-1185">Reference proteome</keyword>
<name>A0A318UC24_9SPHI</name>
<protein>
    <submittedName>
        <fullName evidence="3">Phospholipid/cholesterol/gamma-HCH transport system substrate-binding protein</fullName>
    </submittedName>
</protein>
<feature type="transmembrane region" description="Helical" evidence="1">
    <location>
        <begin position="12"/>
        <end position="31"/>
    </location>
</feature>
<keyword evidence="1" id="KW-0812">Transmembrane</keyword>
<evidence type="ECO:0000259" key="2">
    <source>
        <dbReference type="Pfam" id="PF02470"/>
    </source>
</evidence>
<dbReference type="InterPro" id="IPR052336">
    <property type="entry name" value="MlaD_Phospholipid_Transporter"/>
</dbReference>
<dbReference type="OrthoDB" id="9771725at2"/>
<gene>
    <name evidence="3" type="ORF">B0O44_107117</name>
</gene>
<feature type="domain" description="Mce/MlaD" evidence="2">
    <location>
        <begin position="40"/>
        <end position="117"/>
    </location>
</feature>
<accession>A0A318UC24</accession>
<dbReference type="Pfam" id="PF02470">
    <property type="entry name" value="MlaD"/>
    <property type="match status" value="1"/>
</dbReference>
<comment type="caution">
    <text evidence="3">The sequence shown here is derived from an EMBL/GenBank/DDBJ whole genome shotgun (WGS) entry which is preliminary data.</text>
</comment>
<dbReference type="AlphaFoldDB" id="A0A318UC24"/>